<proteinExistence type="predicted"/>
<evidence type="ECO:0000313" key="1">
    <source>
        <dbReference type="EMBL" id="SHO81681.1"/>
    </source>
</evidence>
<dbReference type="AlphaFoldDB" id="A0A1W1ELB8"/>
<dbReference type="EMBL" id="FRYL01000045">
    <property type="protein sequence ID" value="SHO81681.1"/>
    <property type="molecule type" value="Genomic_DNA"/>
</dbReference>
<organism evidence="1">
    <name type="scientific">hydrothermal vent metagenome</name>
    <dbReference type="NCBI Taxonomy" id="652676"/>
    <lineage>
        <taxon>unclassified sequences</taxon>
        <taxon>metagenomes</taxon>
        <taxon>ecological metagenomes</taxon>
    </lineage>
</organism>
<reference evidence="1" key="1">
    <citation type="submission" date="2016-10" db="EMBL/GenBank/DDBJ databases">
        <authorList>
            <person name="de Groot N.N."/>
        </authorList>
    </citation>
    <scope>NUCLEOTIDE SEQUENCE</scope>
</reference>
<gene>
    <name evidence="1" type="ORF">MNB_SV-15-1227</name>
</gene>
<accession>A0A1W1ELB8</accession>
<protein>
    <submittedName>
        <fullName evidence="1">Uncharacterized protein</fullName>
    </submittedName>
</protein>
<name>A0A1W1ELB8_9ZZZZ</name>
<sequence>MLKLYYTGPKPIINQHGVFFRKSQIDKYIYLPIAIRILRTIDKEYKRDESHNIYVDNHDNYSDEEMLKTIQKYEPKLEEHVEAEERAYEKHIANMIEEVKNKSYLKKEEMEVWLKNIEIMKPYLLQREINKLYYIHSIKHIKRLIHKDKISEIDIDFTIKDWHVLTSISGNLEQGANSLSTIIKVDTNLDGVAVVRLLINL</sequence>